<accession>A0A498LHX9</accession>
<feature type="region of interest" description="Disordered" evidence="1">
    <location>
        <begin position="252"/>
        <end position="271"/>
    </location>
</feature>
<evidence type="ECO:0000313" key="4">
    <source>
        <dbReference type="Proteomes" id="UP000290572"/>
    </source>
</evidence>
<evidence type="ECO:0000313" key="3">
    <source>
        <dbReference type="EMBL" id="RXN07671.1"/>
    </source>
</evidence>
<keyword evidence="4" id="KW-1185">Reference proteome</keyword>
<evidence type="ECO:0000259" key="2">
    <source>
        <dbReference type="Pfam" id="PF13873"/>
    </source>
</evidence>
<gene>
    <name evidence="3" type="ORF">ROHU_011901</name>
</gene>
<evidence type="ECO:0000256" key="1">
    <source>
        <dbReference type="SAM" id="MobiDB-lite"/>
    </source>
</evidence>
<dbReference type="AlphaFoldDB" id="A0A498LHX9"/>
<feature type="compositionally biased region" description="Polar residues" evidence="1">
    <location>
        <begin position="261"/>
        <end position="271"/>
    </location>
</feature>
<proteinExistence type="predicted"/>
<feature type="compositionally biased region" description="Low complexity" evidence="1">
    <location>
        <begin position="280"/>
        <end position="290"/>
    </location>
</feature>
<feature type="compositionally biased region" description="Polar residues" evidence="1">
    <location>
        <begin position="223"/>
        <end position="238"/>
    </location>
</feature>
<dbReference type="Proteomes" id="UP000290572">
    <property type="component" value="Unassembled WGS sequence"/>
</dbReference>
<dbReference type="InterPro" id="IPR028002">
    <property type="entry name" value="Myb_DNA-bind_5"/>
</dbReference>
<organism evidence="3 4">
    <name type="scientific">Labeo rohita</name>
    <name type="common">Indian major carp</name>
    <name type="synonym">Cyprinus rohita</name>
    <dbReference type="NCBI Taxonomy" id="84645"/>
    <lineage>
        <taxon>Eukaryota</taxon>
        <taxon>Metazoa</taxon>
        <taxon>Chordata</taxon>
        <taxon>Craniata</taxon>
        <taxon>Vertebrata</taxon>
        <taxon>Euteleostomi</taxon>
        <taxon>Actinopterygii</taxon>
        <taxon>Neopterygii</taxon>
        <taxon>Teleostei</taxon>
        <taxon>Ostariophysi</taxon>
        <taxon>Cypriniformes</taxon>
        <taxon>Cyprinidae</taxon>
        <taxon>Labeoninae</taxon>
        <taxon>Labeonini</taxon>
        <taxon>Labeo</taxon>
    </lineage>
</organism>
<name>A0A498LHX9_LABRO</name>
<dbReference type="PANTHER" id="PTHR23098:SF3">
    <property type="entry name" value="MYB-RELATED TRANSCRIPTION FACTOR, PARTNER OF PROFILIN"/>
    <property type="match status" value="1"/>
</dbReference>
<feature type="region of interest" description="Disordered" evidence="1">
    <location>
        <begin position="223"/>
        <end position="242"/>
    </location>
</feature>
<dbReference type="Pfam" id="PF13873">
    <property type="entry name" value="Myb_DNA-bind_5"/>
    <property type="match status" value="1"/>
</dbReference>
<dbReference type="GO" id="GO:0005634">
    <property type="term" value="C:nucleus"/>
    <property type="evidence" value="ECO:0007669"/>
    <property type="project" value="TreeGrafter"/>
</dbReference>
<feature type="domain" description="Myb/SANT-like DNA-binding" evidence="2">
    <location>
        <begin position="28"/>
        <end position="104"/>
    </location>
</feature>
<dbReference type="EMBL" id="QBIY01013344">
    <property type="protein sequence ID" value="RXN07671.1"/>
    <property type="molecule type" value="Genomic_DNA"/>
</dbReference>
<dbReference type="PANTHER" id="PTHR23098">
    <property type="entry name" value="AGAP001331-PA-RELATED"/>
    <property type="match status" value="1"/>
</dbReference>
<feature type="region of interest" description="Disordered" evidence="1">
    <location>
        <begin position="149"/>
        <end position="170"/>
    </location>
</feature>
<protein>
    <submittedName>
        <fullName evidence="3">Myb-related transcription partner of profilin-like protein</fullName>
    </submittedName>
</protein>
<feature type="region of interest" description="Disordered" evidence="1">
    <location>
        <begin position="280"/>
        <end position="312"/>
    </location>
</feature>
<sequence length="384" mass="42581">MNGERRMSEFMPYPYRGPGGALMRFKKRKSRFTFQEVELLLSEVQKKRHILVGKFNRGISKDLKNRTWAALTARINEVSECHREIIEVIKKWADLKCDTKRRVAAMRAAGATAAQIAQELSPIETMVHQILQMSNPNRNLSSLAVDDQMDDEDDDISGLSEMPHSSSHLANGRPHSFGLPMPPPFHTSIPGKSDSELPAHMMFSNSSVPVTDVQTDTVENEGSNMQFTEPRSQPNQNPVAIPGFLSRPIAEKSQVREKPNHNTFNGPSSASIPTFIAPSAVASSSRSAPARLPPQSAPAEPRNLQEHLSQSASLSLQEQQATTLLIGSLSRSLESLAESVQKLVHTQQQFSRDTLQLQRDTLHVLRDFSSNALTLLQDKVNGHP</sequence>
<comment type="caution">
    <text evidence="3">The sequence shown here is derived from an EMBL/GenBank/DDBJ whole genome shotgun (WGS) entry which is preliminary data.</text>
</comment>
<reference evidence="3 4" key="1">
    <citation type="submission" date="2018-03" db="EMBL/GenBank/DDBJ databases">
        <title>Draft genome sequence of Rohu Carp (Labeo rohita).</title>
        <authorList>
            <person name="Das P."/>
            <person name="Kushwaha B."/>
            <person name="Joshi C.G."/>
            <person name="Kumar D."/>
            <person name="Nagpure N.S."/>
            <person name="Sahoo L."/>
            <person name="Das S.P."/>
            <person name="Bit A."/>
            <person name="Patnaik S."/>
            <person name="Meher P.K."/>
            <person name="Jayasankar P."/>
            <person name="Koringa P.G."/>
            <person name="Patel N.V."/>
            <person name="Hinsu A.T."/>
            <person name="Kumar R."/>
            <person name="Pandey M."/>
            <person name="Agarwal S."/>
            <person name="Srivastava S."/>
            <person name="Singh M."/>
            <person name="Iquebal M.A."/>
            <person name="Jaiswal S."/>
            <person name="Angadi U.B."/>
            <person name="Kumar N."/>
            <person name="Raza M."/>
            <person name="Shah T.M."/>
            <person name="Rai A."/>
            <person name="Jena J.K."/>
        </authorList>
    </citation>
    <scope>NUCLEOTIDE SEQUENCE [LARGE SCALE GENOMIC DNA]</scope>
    <source>
        <strain evidence="3">DASCIFA01</strain>
        <tissue evidence="3">Testis</tissue>
    </source>
</reference>